<dbReference type="AlphaFoldDB" id="A0A1J1ILS7"/>
<keyword evidence="2" id="KW-1185">Reference proteome</keyword>
<proteinExistence type="predicted"/>
<organism evidence="1 2">
    <name type="scientific">Clunio marinus</name>
    <dbReference type="NCBI Taxonomy" id="568069"/>
    <lineage>
        <taxon>Eukaryota</taxon>
        <taxon>Metazoa</taxon>
        <taxon>Ecdysozoa</taxon>
        <taxon>Arthropoda</taxon>
        <taxon>Hexapoda</taxon>
        <taxon>Insecta</taxon>
        <taxon>Pterygota</taxon>
        <taxon>Neoptera</taxon>
        <taxon>Endopterygota</taxon>
        <taxon>Diptera</taxon>
        <taxon>Nematocera</taxon>
        <taxon>Chironomoidea</taxon>
        <taxon>Chironomidae</taxon>
        <taxon>Clunio</taxon>
    </lineage>
</organism>
<evidence type="ECO:0000313" key="2">
    <source>
        <dbReference type="Proteomes" id="UP000183832"/>
    </source>
</evidence>
<reference evidence="1 2" key="1">
    <citation type="submission" date="2015-04" db="EMBL/GenBank/DDBJ databases">
        <authorList>
            <person name="Syromyatnikov M.Y."/>
            <person name="Popov V.N."/>
        </authorList>
    </citation>
    <scope>NUCLEOTIDE SEQUENCE [LARGE SCALE GENOMIC DNA]</scope>
</reference>
<gene>
    <name evidence="1" type="ORF">CLUMA_CG014603</name>
</gene>
<sequence length="80" mass="9506">MSVGRQTKKKRRQHQAGMLFFKYPNEEFGETNISVIRSQLCMKMTHKERKALFYLFHIYVHSLQSCLIASNKIRSELKVD</sequence>
<name>A0A1J1ILS7_9DIPT</name>
<dbReference type="EMBL" id="CVRI01000055">
    <property type="protein sequence ID" value="CRL01179.1"/>
    <property type="molecule type" value="Genomic_DNA"/>
</dbReference>
<evidence type="ECO:0000313" key="1">
    <source>
        <dbReference type="EMBL" id="CRL01179.1"/>
    </source>
</evidence>
<accession>A0A1J1ILS7</accession>
<protein>
    <submittedName>
        <fullName evidence="1">CLUMA_CG014603, isoform A</fullName>
    </submittedName>
</protein>
<dbReference type="Proteomes" id="UP000183832">
    <property type="component" value="Unassembled WGS sequence"/>
</dbReference>